<reference evidence="1 2" key="1">
    <citation type="journal article" date="2022" name="DNA Res.">
        <title>Chromosomal-level genome assembly of the orchid tree Bauhinia variegata (Leguminosae; Cercidoideae) supports the allotetraploid origin hypothesis of Bauhinia.</title>
        <authorList>
            <person name="Zhong Y."/>
            <person name="Chen Y."/>
            <person name="Zheng D."/>
            <person name="Pang J."/>
            <person name="Liu Y."/>
            <person name="Luo S."/>
            <person name="Meng S."/>
            <person name="Qian L."/>
            <person name="Wei D."/>
            <person name="Dai S."/>
            <person name="Zhou R."/>
        </authorList>
    </citation>
    <scope>NUCLEOTIDE SEQUENCE [LARGE SCALE GENOMIC DNA]</scope>
    <source>
        <strain evidence="1">BV-YZ2020</strain>
    </source>
</reference>
<gene>
    <name evidence="1" type="ORF">L6164_001354</name>
</gene>
<protein>
    <submittedName>
        <fullName evidence="1">Uncharacterized protein</fullName>
    </submittedName>
</protein>
<dbReference type="Proteomes" id="UP000828941">
    <property type="component" value="Chromosome 1"/>
</dbReference>
<accession>A0ACB9Q9V5</accession>
<dbReference type="EMBL" id="CM039426">
    <property type="protein sequence ID" value="KAI4357405.1"/>
    <property type="molecule type" value="Genomic_DNA"/>
</dbReference>
<comment type="caution">
    <text evidence="1">The sequence shown here is derived from an EMBL/GenBank/DDBJ whole genome shotgun (WGS) entry which is preliminary data.</text>
</comment>
<name>A0ACB9Q9V5_BAUVA</name>
<evidence type="ECO:0000313" key="1">
    <source>
        <dbReference type="EMBL" id="KAI4357405.1"/>
    </source>
</evidence>
<evidence type="ECO:0000313" key="2">
    <source>
        <dbReference type="Proteomes" id="UP000828941"/>
    </source>
</evidence>
<keyword evidence="2" id="KW-1185">Reference proteome</keyword>
<sequence>MEEEEEEAVNFGKSIIVPIVQELTKQYLTQIPPHYLRLEQEGTSLLSHDSLVPVIDIHKLARGHGDSVDSELEKLHSACRDWGFFMIVNHGISISLLEEFRTQVRSFFRIPYEEKKKLWQQPDNHEWFGQLFVVSEEQKLDRSDMFYNITLPPRLRQLDLFAKLPPKSRETLETYILELKKLAMTILDVMAKALKMDAEEMRKLFADGVQSVRMNYYPPCPEPDKFIEFSPHSDADAVTILLQLDETEGLQIRKEGKWIPVKPLPNAFVANVGDIMEVITSLFALNLKVLLMDLN</sequence>
<proteinExistence type="predicted"/>
<organism evidence="1 2">
    <name type="scientific">Bauhinia variegata</name>
    <name type="common">Purple orchid tree</name>
    <name type="synonym">Phanera variegata</name>
    <dbReference type="NCBI Taxonomy" id="167791"/>
    <lineage>
        <taxon>Eukaryota</taxon>
        <taxon>Viridiplantae</taxon>
        <taxon>Streptophyta</taxon>
        <taxon>Embryophyta</taxon>
        <taxon>Tracheophyta</taxon>
        <taxon>Spermatophyta</taxon>
        <taxon>Magnoliopsida</taxon>
        <taxon>eudicotyledons</taxon>
        <taxon>Gunneridae</taxon>
        <taxon>Pentapetalae</taxon>
        <taxon>rosids</taxon>
        <taxon>fabids</taxon>
        <taxon>Fabales</taxon>
        <taxon>Fabaceae</taxon>
        <taxon>Cercidoideae</taxon>
        <taxon>Cercideae</taxon>
        <taxon>Bauhiniinae</taxon>
        <taxon>Bauhinia</taxon>
    </lineage>
</organism>